<protein>
    <submittedName>
        <fullName evidence="1">Uncharacterized protein</fullName>
    </submittedName>
</protein>
<evidence type="ECO:0000313" key="1">
    <source>
        <dbReference type="EMBL" id="EJW96978.1"/>
    </source>
</evidence>
<dbReference type="AlphaFoldDB" id="J9FR51"/>
<gene>
    <name evidence="1" type="ORF">EVA_14913</name>
</gene>
<comment type="caution">
    <text evidence="1">The sequence shown here is derived from an EMBL/GenBank/DDBJ whole genome shotgun (WGS) entry which is preliminary data.</text>
</comment>
<proteinExistence type="predicted"/>
<organism evidence="1">
    <name type="scientific">gut metagenome</name>
    <dbReference type="NCBI Taxonomy" id="749906"/>
    <lineage>
        <taxon>unclassified sequences</taxon>
        <taxon>metagenomes</taxon>
        <taxon>organismal metagenomes</taxon>
    </lineage>
</organism>
<sequence length="87" mass="10763">MLVKLDRFQLTCYIKGSVCSAHGKQEIWYRVIDEFIHKFRDDELDFLWWICYRDFWEYYFYNGKCDWATKAYLQALAALNRNNRFIV</sequence>
<name>J9FR51_9ZZZZ</name>
<feature type="non-terminal residue" evidence="1">
    <location>
        <position position="87"/>
    </location>
</feature>
<accession>J9FR51</accession>
<reference evidence="1" key="1">
    <citation type="journal article" date="2012" name="PLoS ONE">
        <title>Gene sets for utilization of primary and secondary nutrition supplies in the distal gut of endangered iberian lynx.</title>
        <authorList>
            <person name="Alcaide M."/>
            <person name="Messina E."/>
            <person name="Richter M."/>
            <person name="Bargiela R."/>
            <person name="Peplies J."/>
            <person name="Huws S.A."/>
            <person name="Newbold C.J."/>
            <person name="Golyshin P.N."/>
            <person name="Simon M.A."/>
            <person name="Lopez G."/>
            <person name="Yakimov M.M."/>
            <person name="Ferrer M."/>
        </authorList>
    </citation>
    <scope>NUCLEOTIDE SEQUENCE</scope>
</reference>
<dbReference type="EMBL" id="AMCI01005002">
    <property type="protein sequence ID" value="EJW96978.1"/>
    <property type="molecule type" value="Genomic_DNA"/>
</dbReference>